<dbReference type="PROSITE" id="PS00136">
    <property type="entry name" value="SUBTILASE_ASP"/>
    <property type="match status" value="1"/>
</dbReference>
<proteinExistence type="inferred from homology"/>
<evidence type="ECO:0008006" key="17">
    <source>
        <dbReference type="Google" id="ProtNLM"/>
    </source>
</evidence>
<feature type="active site" description="Charge relay system" evidence="8 9">
    <location>
        <position position="210"/>
    </location>
</feature>
<dbReference type="PRINTS" id="PR00723">
    <property type="entry name" value="SUBTILISIN"/>
</dbReference>
<dbReference type="InterPro" id="IPR000209">
    <property type="entry name" value="Peptidase_S8/S53_dom"/>
</dbReference>
<dbReference type="Pfam" id="PF02225">
    <property type="entry name" value="PA"/>
    <property type="match status" value="1"/>
</dbReference>
<keyword evidence="6 9" id="KW-0378">Hydrolase</keyword>
<dbReference type="InterPro" id="IPR022398">
    <property type="entry name" value="Peptidase_S8_His-AS"/>
</dbReference>
<evidence type="ECO:0000256" key="2">
    <source>
        <dbReference type="ARBA" id="ARBA00022512"/>
    </source>
</evidence>
<dbReference type="Pfam" id="PF00082">
    <property type="entry name" value="Peptidase_S8"/>
    <property type="match status" value="1"/>
</dbReference>
<evidence type="ECO:0000256" key="6">
    <source>
        <dbReference type="ARBA" id="ARBA00022801"/>
    </source>
</evidence>
<keyword evidence="7 9" id="KW-0720">Serine protease</keyword>
<dbReference type="EMBL" id="JANBUO010000030">
    <property type="protein sequence ID" value="KAJ2808690.1"/>
    <property type="molecule type" value="Genomic_DNA"/>
</dbReference>
<dbReference type="AlphaFoldDB" id="A0A9W8LV78"/>
<dbReference type="InterPro" id="IPR010435">
    <property type="entry name" value="C5a/SBT2-like_Fn3"/>
</dbReference>
<evidence type="ECO:0000256" key="5">
    <source>
        <dbReference type="ARBA" id="ARBA00022729"/>
    </source>
</evidence>
<dbReference type="InterPro" id="IPR034187">
    <property type="entry name" value="Peptidases_S8_5"/>
</dbReference>
<evidence type="ECO:0000256" key="3">
    <source>
        <dbReference type="ARBA" id="ARBA00022525"/>
    </source>
</evidence>
<dbReference type="GO" id="GO:0004252">
    <property type="term" value="F:serine-type endopeptidase activity"/>
    <property type="evidence" value="ECO:0007669"/>
    <property type="project" value="UniProtKB-UniRule"/>
</dbReference>
<keyword evidence="3" id="KW-0964">Secreted</keyword>
<evidence type="ECO:0000259" key="12">
    <source>
        <dbReference type="Pfam" id="PF00082"/>
    </source>
</evidence>
<feature type="signal peptide" evidence="11">
    <location>
        <begin position="1"/>
        <end position="18"/>
    </location>
</feature>
<evidence type="ECO:0000256" key="10">
    <source>
        <dbReference type="RuleBase" id="RU003355"/>
    </source>
</evidence>
<feature type="chain" id="PRO_5040733711" description="Subtilisin-like protein" evidence="11">
    <location>
        <begin position="19"/>
        <end position="905"/>
    </location>
</feature>
<dbReference type="PROSITE" id="PS51892">
    <property type="entry name" value="SUBTILASE"/>
    <property type="match status" value="1"/>
</dbReference>
<feature type="domain" description="C5a peptidase/Subtilisin-like protease SBT2-like Fn3-like" evidence="14">
    <location>
        <begin position="612"/>
        <end position="731"/>
    </location>
</feature>
<accession>A0A9W8LV78</accession>
<evidence type="ECO:0000313" key="15">
    <source>
        <dbReference type="EMBL" id="KAJ2808690.1"/>
    </source>
</evidence>
<dbReference type="PANTHER" id="PTHR43806:SF66">
    <property type="entry name" value="SERIN ENDOPEPTIDASE"/>
    <property type="match status" value="1"/>
</dbReference>
<keyword evidence="5 11" id="KW-0732">Signal</keyword>
<evidence type="ECO:0000256" key="4">
    <source>
        <dbReference type="ARBA" id="ARBA00022670"/>
    </source>
</evidence>
<feature type="active site" description="Charge relay system" evidence="8 9">
    <location>
        <position position="524"/>
    </location>
</feature>
<dbReference type="GO" id="GO:0016020">
    <property type="term" value="C:membrane"/>
    <property type="evidence" value="ECO:0007669"/>
    <property type="project" value="InterPro"/>
</dbReference>
<dbReference type="GO" id="GO:0006508">
    <property type="term" value="P:proteolysis"/>
    <property type="evidence" value="ECO:0007669"/>
    <property type="project" value="UniProtKB-KW"/>
</dbReference>
<dbReference type="CDD" id="cd07489">
    <property type="entry name" value="Peptidases_S8_5"/>
    <property type="match status" value="1"/>
</dbReference>
<evidence type="ECO:0000256" key="11">
    <source>
        <dbReference type="SAM" id="SignalP"/>
    </source>
</evidence>
<comment type="similarity">
    <text evidence="1 9 10">Belongs to the peptidase S8 family.</text>
</comment>
<evidence type="ECO:0000256" key="7">
    <source>
        <dbReference type="ARBA" id="ARBA00022825"/>
    </source>
</evidence>
<dbReference type="Pfam" id="PF06280">
    <property type="entry name" value="fn3_5"/>
    <property type="match status" value="1"/>
</dbReference>
<evidence type="ECO:0000256" key="9">
    <source>
        <dbReference type="PROSITE-ProRule" id="PRU01240"/>
    </source>
</evidence>
<gene>
    <name evidence="15" type="ORF">H4R20_000722</name>
</gene>
<reference evidence="15" key="1">
    <citation type="submission" date="2022-07" db="EMBL/GenBank/DDBJ databases">
        <title>Phylogenomic reconstructions and comparative analyses of Kickxellomycotina fungi.</title>
        <authorList>
            <person name="Reynolds N.K."/>
            <person name="Stajich J.E."/>
            <person name="Barry K."/>
            <person name="Grigoriev I.V."/>
            <person name="Crous P."/>
            <person name="Smith M.E."/>
        </authorList>
    </citation>
    <scope>NUCLEOTIDE SEQUENCE</scope>
    <source>
        <strain evidence="15">NRRL 1565</strain>
    </source>
</reference>
<keyword evidence="4 9" id="KW-0645">Protease</keyword>
<evidence type="ECO:0000256" key="1">
    <source>
        <dbReference type="ARBA" id="ARBA00011073"/>
    </source>
</evidence>
<comment type="caution">
    <text evidence="15">The sequence shown here is derived from an EMBL/GenBank/DDBJ whole genome shotgun (WGS) entry which is preliminary data.</text>
</comment>
<evidence type="ECO:0000259" key="13">
    <source>
        <dbReference type="Pfam" id="PF02225"/>
    </source>
</evidence>
<dbReference type="InterPro" id="IPR003137">
    <property type="entry name" value="PA_domain"/>
</dbReference>
<evidence type="ECO:0000313" key="16">
    <source>
        <dbReference type="Proteomes" id="UP001140094"/>
    </source>
</evidence>
<keyword evidence="2" id="KW-0134">Cell wall</keyword>
<organism evidence="15 16">
    <name type="scientific">Coemansia guatemalensis</name>
    <dbReference type="NCBI Taxonomy" id="2761395"/>
    <lineage>
        <taxon>Eukaryota</taxon>
        <taxon>Fungi</taxon>
        <taxon>Fungi incertae sedis</taxon>
        <taxon>Zoopagomycota</taxon>
        <taxon>Kickxellomycotina</taxon>
        <taxon>Kickxellomycetes</taxon>
        <taxon>Kickxellales</taxon>
        <taxon>Kickxellaceae</taxon>
        <taxon>Coemansia</taxon>
    </lineage>
</organism>
<feature type="domain" description="Peptidase S8/S53" evidence="12">
    <location>
        <begin position="148"/>
        <end position="569"/>
    </location>
</feature>
<dbReference type="InterPro" id="IPR046450">
    <property type="entry name" value="PA_dom_sf"/>
</dbReference>
<dbReference type="InterPro" id="IPR023827">
    <property type="entry name" value="Peptidase_S8_Asp-AS"/>
</dbReference>
<dbReference type="InterPro" id="IPR036852">
    <property type="entry name" value="Peptidase_S8/S53_dom_sf"/>
</dbReference>
<dbReference type="SUPFAM" id="SSF52743">
    <property type="entry name" value="Subtilisin-like"/>
    <property type="match status" value="1"/>
</dbReference>
<dbReference type="PANTHER" id="PTHR43806">
    <property type="entry name" value="PEPTIDASE S8"/>
    <property type="match status" value="1"/>
</dbReference>
<dbReference type="Gene3D" id="3.40.50.200">
    <property type="entry name" value="Peptidase S8/S53 domain"/>
    <property type="match status" value="1"/>
</dbReference>
<sequence>MVLVTRVLGLLGLALAHALPLQTKSSRQSALGAVEIQRGAYFVEFHSEPATPACEQEHAQFSQQAQAAGINMHTRNSFKRLFNGVAIDLLNGRHLQRLAALPTVKRTWPMQMRTRSAAIPSSNVSPNLMFAHEHTGVDKTYKELGLDGTGVKVGVIDTGVDYMHPDLGGCWKTPGCPFQFGSDFVGDGYDSATTPSPHPGPYPRDTCDGHGTHVAGIIAAKGDKVRGVAPGVTLGVYRIFGCPGNGTGQAADDVILKAMEAAHADRMDVINMSFGGGSGWSEDPLSVAAARLVRDGIVMVASTGNDGANGLYTSGSPGLGVGVINVASFENWMITSLSIDLVGKYTNMSIVHSSPGDSKYRFVFESPMPVIAPTDSTGSNEGCASYNSRFDGQIILIKRGNCTFVEKAAHAQDAGAAGVMVYNFDSELMSPTSASPNVTIPLVIIKADDGQAILDELKDGSVTASATNHTMSVANPLGGQVSHFSSWGPDPELQLSPAVGAPGGNIFSTFPLALGGYTSLSGTSMASPYVAGMAALILQSRAKNISTDEVRQLILESAHPVADKNSTGLLSPLRQGSGLADIWDAVSALATIEPPQLSLNYTVGSGARDSVRTLTLHNSSPSNFLTCTMSHLAASSVSSYMANGSFAVTPRIWPEDAQARAPHDTLPNAYLDNPALPIRVAPGASQEISVRIAAPTGLRDSDRWFYSGYLRFNLLWDDKVGTARSLHIPYMGYLGDYTKLDVLSAPDEGFPYISVRGSTDALEDDTHVAINDTHRVAVHYRLEHPTRLLKVQLVDDTNATKGYLPHGYLEYLGRNYQSSRGRYSNSTINGTLYEDTDLTKKTNLEAGAYRVRIDALRPLRDPQDPEGYQIWHSSRFIIDSVSLARNTTASRLEDDEDIGDEVFQP</sequence>
<dbReference type="InterPro" id="IPR023828">
    <property type="entry name" value="Peptidase_S8_Ser-AS"/>
</dbReference>
<name>A0A9W8LV78_9FUNG</name>
<feature type="domain" description="PA" evidence="13">
    <location>
        <begin position="371"/>
        <end position="453"/>
    </location>
</feature>
<feature type="active site" description="Charge relay system" evidence="8 9">
    <location>
        <position position="157"/>
    </location>
</feature>
<dbReference type="Proteomes" id="UP001140094">
    <property type="component" value="Unassembled WGS sequence"/>
</dbReference>
<dbReference type="GO" id="GO:0005615">
    <property type="term" value="C:extracellular space"/>
    <property type="evidence" value="ECO:0007669"/>
    <property type="project" value="TreeGrafter"/>
</dbReference>
<protein>
    <recommendedName>
        <fullName evidence="17">Subtilisin-like protein</fullName>
    </recommendedName>
</protein>
<dbReference type="InterPro" id="IPR015500">
    <property type="entry name" value="Peptidase_S8_subtilisin-rel"/>
</dbReference>
<dbReference type="Gene3D" id="3.50.30.30">
    <property type="match status" value="1"/>
</dbReference>
<dbReference type="PROSITE" id="PS00138">
    <property type="entry name" value="SUBTILASE_SER"/>
    <property type="match status" value="1"/>
</dbReference>
<dbReference type="SUPFAM" id="SSF52025">
    <property type="entry name" value="PA domain"/>
    <property type="match status" value="1"/>
</dbReference>
<evidence type="ECO:0000256" key="8">
    <source>
        <dbReference type="PIRSR" id="PIRSR615500-1"/>
    </source>
</evidence>
<dbReference type="InterPro" id="IPR050131">
    <property type="entry name" value="Peptidase_S8_subtilisin-like"/>
</dbReference>
<keyword evidence="16" id="KW-1185">Reference proteome</keyword>
<evidence type="ECO:0000259" key="14">
    <source>
        <dbReference type="Pfam" id="PF06280"/>
    </source>
</evidence>
<dbReference type="PROSITE" id="PS00137">
    <property type="entry name" value="SUBTILASE_HIS"/>
    <property type="match status" value="1"/>
</dbReference>
<dbReference type="OrthoDB" id="10256524at2759"/>